<dbReference type="EMBL" id="JQED01000005">
    <property type="protein sequence ID" value="KGJ94407.1"/>
    <property type="molecule type" value="Genomic_DNA"/>
</dbReference>
<sequence>MKNHLAKIITVLFSLTFVACGSDSSSTSELDTSAELTTSDGAVENESTDIEFTLSSESMVNNGDLPVMFTCDGDSISPPLTWSGAPENTSEYALIMHHVPGADEAKWYWIMYGIDAGINSINTGDFEGVLGTNSVNGLNEYAAPCSQGTGAKSYIFTLYALSESPELSNVLSVDRESLLTAMADITLNSVDLTVNFERFADVELTRCETIQQSVSEAGFNESVGVTCDNEYAYISSDTYPDHELMNGITGTNEQLPVPATNYAAPIKLAPQVATNLTTIDAAVGVAVNGVPIYDYSSQGELDLYTYDADSDTVALGQLDNCGGHAGRGDDYHYHASPNCMIDTLPNNDDGTIIGWGYDGYPLYGDNNPDGSAITAGDLDVCNGQIDYDFGYRYHTSNQAPYIIQCLVGEVDTSILPRVSPLSGDTHGARANLTPPQGGVENLLHTMSDDGTRTMSYNYNNTSYYVRYTPSTTQSDCYDFEQKTVSNGGIIETGTFCRDTQMEDNLSTQSHTFKLEAWSDNWFAAYLGNELIIEDSVSITTERSFNAESVTFSGTYPMQLNFILKDYKENDTGLEYIGQSNQQMGDGGFIAQITDTDTNQVIAVSNEEWKCEVLHQAPLDKSCESEINPIVGAGSCTFNRSEEPNDWKESSFDDSIWDYATQHSVADVSPKGGYDDISWHETAQLIWGADLETDNTLICRITIDKP</sequence>
<dbReference type="Pfam" id="PF14240">
    <property type="entry name" value="YHYH"/>
    <property type="match status" value="1"/>
</dbReference>
<dbReference type="CDD" id="cd00865">
    <property type="entry name" value="PEBP_bact_arch"/>
    <property type="match status" value="1"/>
</dbReference>
<dbReference type="Pfam" id="PF01161">
    <property type="entry name" value="PBP"/>
    <property type="match status" value="1"/>
</dbReference>
<dbReference type="Gene3D" id="2.60.120.260">
    <property type="entry name" value="Galactose-binding domain-like"/>
    <property type="match status" value="1"/>
</dbReference>
<dbReference type="Proteomes" id="UP000029843">
    <property type="component" value="Unassembled WGS sequence"/>
</dbReference>
<reference evidence="3 4" key="1">
    <citation type="submission" date="2014-08" db="EMBL/GenBank/DDBJ databases">
        <title>Genomic and Phenotypic Diversity of Colwellia psychrerythraea strains from Disparate Marine Basins.</title>
        <authorList>
            <person name="Techtmann S.M."/>
            <person name="Stelling S.C."/>
            <person name="Utturkar S.M."/>
            <person name="Alshibli N."/>
            <person name="Harris A."/>
            <person name="Brown S.D."/>
            <person name="Hazen T.C."/>
        </authorList>
    </citation>
    <scope>NUCLEOTIDE SEQUENCE [LARGE SCALE GENOMIC DNA]</scope>
    <source>
        <strain evidence="3 4">ND2E</strain>
    </source>
</reference>
<evidence type="ECO:0000313" key="4">
    <source>
        <dbReference type="Proteomes" id="UP000029843"/>
    </source>
</evidence>
<proteinExistence type="predicted"/>
<keyword evidence="1" id="KW-0732">Signal</keyword>
<accession>A0A099KX00</accession>
<protein>
    <submittedName>
        <fullName evidence="3">YHYH domain containing protein</fullName>
    </submittedName>
</protein>
<dbReference type="AlphaFoldDB" id="A0A099KX00"/>
<dbReference type="InterPro" id="IPR025924">
    <property type="entry name" value="YHYH_dom"/>
</dbReference>
<dbReference type="PANTHER" id="PTHR30289:SF8">
    <property type="entry name" value="YHYH DOMAIN-CONTAINING PROTEIN"/>
    <property type="match status" value="1"/>
</dbReference>
<evidence type="ECO:0000259" key="2">
    <source>
        <dbReference type="Pfam" id="PF14240"/>
    </source>
</evidence>
<name>A0A099KX00_COLPS</name>
<comment type="caution">
    <text evidence="3">The sequence shown here is derived from an EMBL/GenBank/DDBJ whole genome shotgun (WGS) entry which is preliminary data.</text>
</comment>
<dbReference type="InterPro" id="IPR036610">
    <property type="entry name" value="PEBP-like_sf"/>
</dbReference>
<organism evidence="3 4">
    <name type="scientific">Colwellia psychrerythraea</name>
    <name type="common">Vibrio psychroerythus</name>
    <dbReference type="NCBI Taxonomy" id="28229"/>
    <lineage>
        <taxon>Bacteria</taxon>
        <taxon>Pseudomonadati</taxon>
        <taxon>Pseudomonadota</taxon>
        <taxon>Gammaproteobacteria</taxon>
        <taxon>Alteromonadales</taxon>
        <taxon>Colwelliaceae</taxon>
        <taxon>Colwellia</taxon>
    </lineage>
</organism>
<dbReference type="SUPFAM" id="SSF49777">
    <property type="entry name" value="PEBP-like"/>
    <property type="match status" value="1"/>
</dbReference>
<dbReference type="PATRIC" id="fig|28229.4.peg.600"/>
<dbReference type="PANTHER" id="PTHR30289">
    <property type="entry name" value="UNCHARACTERIZED PROTEIN YBCL-RELATED"/>
    <property type="match status" value="1"/>
</dbReference>
<evidence type="ECO:0000313" key="3">
    <source>
        <dbReference type="EMBL" id="KGJ94407.1"/>
    </source>
</evidence>
<gene>
    <name evidence="3" type="ORF">ND2E_1596</name>
</gene>
<dbReference type="RefSeq" id="WP_033092369.1">
    <property type="nucleotide sequence ID" value="NZ_JQED01000005.1"/>
</dbReference>
<dbReference type="Gene3D" id="3.90.280.10">
    <property type="entry name" value="PEBP-like"/>
    <property type="match status" value="1"/>
</dbReference>
<evidence type="ECO:0000256" key="1">
    <source>
        <dbReference type="SAM" id="SignalP"/>
    </source>
</evidence>
<dbReference type="InterPro" id="IPR008914">
    <property type="entry name" value="PEBP"/>
</dbReference>
<feature type="chain" id="PRO_5001949065" evidence="1">
    <location>
        <begin position="22"/>
        <end position="705"/>
    </location>
</feature>
<dbReference type="PROSITE" id="PS51257">
    <property type="entry name" value="PROKAR_LIPOPROTEIN"/>
    <property type="match status" value="1"/>
</dbReference>
<dbReference type="OrthoDB" id="9797506at2"/>
<dbReference type="InterPro" id="IPR005247">
    <property type="entry name" value="YbhB_YbcL/LppC-like"/>
</dbReference>
<feature type="domain" description="YHYH" evidence="2">
    <location>
        <begin position="266"/>
        <end position="366"/>
    </location>
</feature>
<feature type="signal peptide" evidence="1">
    <location>
        <begin position="1"/>
        <end position="21"/>
    </location>
</feature>